<dbReference type="AlphaFoldDB" id="A0A139AQ35"/>
<evidence type="ECO:0000313" key="15">
    <source>
        <dbReference type="EMBL" id="KXS18871.1"/>
    </source>
</evidence>
<dbReference type="InterPro" id="IPR004808">
    <property type="entry name" value="AP_endonuc_1"/>
</dbReference>
<keyword evidence="16" id="KW-1185">Reference proteome</keyword>
<keyword evidence="6 9" id="KW-0460">Magnesium</keyword>
<dbReference type="GO" id="GO:0005634">
    <property type="term" value="C:nucleus"/>
    <property type="evidence" value="ECO:0007669"/>
    <property type="project" value="TreeGrafter"/>
</dbReference>
<dbReference type="OMA" id="GDINICR"/>
<dbReference type="GO" id="GO:0008311">
    <property type="term" value="F:double-stranded DNA 3'-5' DNA exonuclease activity"/>
    <property type="evidence" value="ECO:0007669"/>
    <property type="project" value="TreeGrafter"/>
</dbReference>
<dbReference type="GO" id="GO:0008081">
    <property type="term" value="F:phosphoric diester hydrolase activity"/>
    <property type="evidence" value="ECO:0007669"/>
    <property type="project" value="TreeGrafter"/>
</dbReference>
<name>A0A139AQ35_GONPJ</name>
<protein>
    <recommendedName>
        <fullName evidence="12">DNA-(apurinic or apyrimidinic site) endonuclease</fullName>
        <ecNumber evidence="12">3.1.-.-</ecNumber>
    </recommendedName>
</protein>
<evidence type="ECO:0000256" key="3">
    <source>
        <dbReference type="ARBA" id="ARBA00022771"/>
    </source>
</evidence>
<dbReference type="PANTHER" id="PTHR22748:SF4">
    <property type="entry name" value="DNA-(APURINIC OR APYRIMIDINIC SITE) ENDONUCLEASE 2"/>
    <property type="match status" value="1"/>
</dbReference>
<dbReference type="NCBIfam" id="TIGR00633">
    <property type="entry name" value="xth"/>
    <property type="match status" value="1"/>
</dbReference>
<dbReference type="GO" id="GO:0003906">
    <property type="term" value="F:DNA-(apurinic or apyrimidinic site) endonuclease activity"/>
    <property type="evidence" value="ECO:0007669"/>
    <property type="project" value="TreeGrafter"/>
</dbReference>
<dbReference type="PANTHER" id="PTHR22748">
    <property type="entry name" value="AP ENDONUCLEASE"/>
    <property type="match status" value="1"/>
</dbReference>
<dbReference type="STRING" id="1344416.A0A139AQ35"/>
<evidence type="ECO:0000256" key="13">
    <source>
        <dbReference type="SAM" id="MobiDB-lite"/>
    </source>
</evidence>
<evidence type="ECO:0000256" key="12">
    <source>
        <dbReference type="RuleBase" id="RU362131"/>
    </source>
</evidence>
<keyword evidence="12" id="KW-0227">DNA damage</keyword>
<feature type="site" description="Important for catalytic activity" evidence="10">
    <location>
        <position position="257"/>
    </location>
</feature>
<feature type="region of interest" description="Disordered" evidence="13">
    <location>
        <begin position="364"/>
        <end position="489"/>
    </location>
</feature>
<reference evidence="15 16" key="1">
    <citation type="journal article" date="2015" name="Genome Biol. Evol.">
        <title>Phylogenomic analyses indicate that early fungi evolved digesting cell walls of algal ancestors of land plants.</title>
        <authorList>
            <person name="Chang Y."/>
            <person name="Wang S."/>
            <person name="Sekimoto S."/>
            <person name="Aerts A.L."/>
            <person name="Choi C."/>
            <person name="Clum A."/>
            <person name="LaButti K.M."/>
            <person name="Lindquist E.A."/>
            <person name="Yee Ngan C."/>
            <person name="Ohm R.A."/>
            <person name="Salamov A.A."/>
            <person name="Grigoriev I.V."/>
            <person name="Spatafora J.W."/>
            <person name="Berbee M.L."/>
        </authorList>
    </citation>
    <scope>NUCLEOTIDE SEQUENCE [LARGE SCALE GENOMIC DNA]</scope>
    <source>
        <strain evidence="15 16">JEL478</strain>
    </source>
</reference>
<feature type="active site" description="Proton acceptor" evidence="8">
    <location>
        <position position="283"/>
    </location>
</feature>
<organism evidence="15 16">
    <name type="scientific">Gonapodya prolifera (strain JEL478)</name>
    <name type="common">Monoblepharis prolifera</name>
    <dbReference type="NCBI Taxonomy" id="1344416"/>
    <lineage>
        <taxon>Eukaryota</taxon>
        <taxon>Fungi</taxon>
        <taxon>Fungi incertae sedis</taxon>
        <taxon>Chytridiomycota</taxon>
        <taxon>Chytridiomycota incertae sedis</taxon>
        <taxon>Monoblepharidomycetes</taxon>
        <taxon>Monoblepharidales</taxon>
        <taxon>Gonapodyaceae</taxon>
        <taxon>Gonapodya</taxon>
    </lineage>
</organism>
<feature type="compositionally biased region" description="Low complexity" evidence="13">
    <location>
        <begin position="421"/>
        <end position="435"/>
    </location>
</feature>
<accession>A0A139AQ35</accession>
<feature type="binding site" evidence="9">
    <location>
        <position position="184"/>
    </location>
    <ligand>
        <name>Mg(2+)</name>
        <dbReference type="ChEBI" id="CHEBI:18420"/>
        <label>1</label>
    </ligand>
</feature>
<evidence type="ECO:0000313" key="16">
    <source>
        <dbReference type="Proteomes" id="UP000070544"/>
    </source>
</evidence>
<feature type="site" description="Transition state stabilizer" evidence="10">
    <location>
        <position position="184"/>
    </location>
</feature>
<feature type="compositionally biased region" description="Low complexity" evidence="13">
    <location>
        <begin position="392"/>
        <end position="404"/>
    </location>
</feature>
<evidence type="ECO:0000256" key="1">
    <source>
        <dbReference type="ARBA" id="ARBA00007092"/>
    </source>
</evidence>
<feature type="compositionally biased region" description="Basic and acidic residues" evidence="13">
    <location>
        <begin position="469"/>
        <end position="479"/>
    </location>
</feature>
<sequence length="607" mass="67343">MTWNVNSFRTMRGYSPWTECKDYKELLDALGADIFCFQEMKVTWDKLDAEIALVPGYDAFFSISRGRGGYSGVATYIRLDRVPTPIDAEEGFTGLLSRPGAQSKLGCYGDLEEEFERDELVQLDSEGRCMITDHEAFVLFNVYFPNDHDAEREEFKLKFYRGIEIRVRALVDSGRQVIVAGDVNAVHMPIDHYNPNCGSFIGPIESHPARAWLNGFLQPRGPVVDLFRYFHPDSQGVYTCWNTKVDGRSGNFGTRIDYILPTPALIPWFEDCTIEASIRGSDHCPVVAVLRDSIETEEGEKKLLDILSPTTYDLKGNLVVREPSKLCARFYDKFLAKQQTLKAFLVNKGPNALAEMEAKPPKGLTAMETMSGGLKGISGTKMSRPLSGGTSAPPAKKAKTAPVPGQKSLLSFFRGAKEESSNTSGSPSQSGVPSGERNPVKLVSNSIRPPNPSSAPPAPMVASLQLEQDGSRSRMRESGEGNSQSSDYSFVDAESIPDMTDLADADECGTELSPQEFGASQAAAWGAIFTRPKPPQCRHGEEAKLYSVTKKGPNQGRQFWMCPRPGPTGMAKELAVNKNERDTFKCDYFMWYRDSARRKMERRINSR</sequence>
<feature type="binding site" evidence="9">
    <location>
        <position position="182"/>
    </location>
    <ligand>
        <name>Mg(2+)</name>
        <dbReference type="ChEBI" id="CHEBI:18420"/>
        <label>1</label>
    </ligand>
</feature>
<feature type="binding site" evidence="9">
    <location>
        <position position="283"/>
    </location>
    <ligand>
        <name>Mg(2+)</name>
        <dbReference type="ChEBI" id="CHEBI:18420"/>
        <label>1</label>
    </ligand>
</feature>
<dbReference type="CDD" id="cd09088">
    <property type="entry name" value="Ape2-like_AP-endo"/>
    <property type="match status" value="1"/>
</dbReference>
<dbReference type="GO" id="GO:0006284">
    <property type="term" value="P:base-excision repair"/>
    <property type="evidence" value="ECO:0007669"/>
    <property type="project" value="TreeGrafter"/>
</dbReference>
<dbReference type="InterPro" id="IPR010666">
    <property type="entry name" value="Znf_GRF"/>
</dbReference>
<keyword evidence="3 11" id="KW-0863">Zinc-finger</keyword>
<dbReference type="Proteomes" id="UP000070544">
    <property type="component" value="Unassembled WGS sequence"/>
</dbReference>
<keyword evidence="4" id="KW-0378">Hydrolase</keyword>
<feature type="active site" evidence="8">
    <location>
        <position position="143"/>
    </location>
</feature>
<dbReference type="OrthoDB" id="391817at2759"/>
<evidence type="ECO:0000256" key="2">
    <source>
        <dbReference type="ARBA" id="ARBA00022723"/>
    </source>
</evidence>
<dbReference type="Pfam" id="PF03372">
    <property type="entry name" value="Exo_endo_phos"/>
    <property type="match status" value="1"/>
</dbReference>
<evidence type="ECO:0000259" key="14">
    <source>
        <dbReference type="PROSITE" id="PS51999"/>
    </source>
</evidence>
<feature type="binding site" evidence="9">
    <location>
        <position position="282"/>
    </location>
    <ligand>
        <name>Mg(2+)</name>
        <dbReference type="ChEBI" id="CHEBI:18420"/>
        <label>1</label>
    </ligand>
</feature>
<feature type="domain" description="GRF-type" evidence="14">
    <location>
        <begin position="537"/>
        <end position="595"/>
    </location>
</feature>
<comment type="cofactor">
    <cofactor evidence="9 12">
        <name>Mg(2+)</name>
        <dbReference type="ChEBI" id="CHEBI:18420"/>
    </cofactor>
    <cofactor evidence="9 12">
        <name>Mn(2+)</name>
        <dbReference type="ChEBI" id="CHEBI:29035"/>
    </cofactor>
    <text evidence="9 12">Probably binds two magnesium or manganese ions per subunit.</text>
</comment>
<keyword evidence="12" id="KW-0234">DNA repair</keyword>
<dbReference type="InterPro" id="IPR005135">
    <property type="entry name" value="Endo/exonuclease/phosphatase"/>
</dbReference>
<dbReference type="InterPro" id="IPR036691">
    <property type="entry name" value="Endo/exonu/phosph_ase_sf"/>
</dbReference>
<gene>
    <name evidence="15" type="ORF">M427DRAFT_53351</name>
</gene>
<evidence type="ECO:0000256" key="6">
    <source>
        <dbReference type="ARBA" id="ARBA00022842"/>
    </source>
</evidence>
<feature type="binding site" evidence="9">
    <location>
        <position position="39"/>
    </location>
    <ligand>
        <name>Mg(2+)</name>
        <dbReference type="ChEBI" id="CHEBI:18420"/>
        <label>1</label>
    </ligand>
</feature>
<keyword evidence="2 9" id="KW-0479">Metal-binding</keyword>
<feature type="binding site" evidence="9">
    <location>
        <position position="4"/>
    </location>
    <ligand>
        <name>Mg(2+)</name>
        <dbReference type="ChEBI" id="CHEBI:18420"/>
        <label>1</label>
    </ligand>
</feature>
<dbReference type="PROSITE" id="PS51435">
    <property type="entry name" value="AP_NUCLEASE_F1_4"/>
    <property type="match status" value="1"/>
</dbReference>
<evidence type="ECO:0000256" key="4">
    <source>
        <dbReference type="ARBA" id="ARBA00022801"/>
    </source>
</evidence>
<keyword evidence="9" id="KW-0464">Manganese</keyword>
<dbReference type="Gene3D" id="3.60.10.10">
    <property type="entry name" value="Endonuclease/exonuclease/phosphatase"/>
    <property type="match status" value="1"/>
</dbReference>
<feature type="site" description="Important for catalytic activity" evidence="10">
    <location>
        <position position="283"/>
    </location>
</feature>
<evidence type="ECO:0000256" key="8">
    <source>
        <dbReference type="PIRSR" id="PIRSR604808-1"/>
    </source>
</evidence>
<proteinExistence type="inferred from homology"/>
<dbReference type="Pfam" id="PF06839">
    <property type="entry name" value="Zn_ribbon_GRF"/>
    <property type="match status" value="1"/>
</dbReference>
<keyword evidence="5" id="KW-0862">Zinc</keyword>
<evidence type="ECO:0000256" key="9">
    <source>
        <dbReference type="PIRSR" id="PIRSR604808-2"/>
    </source>
</evidence>
<feature type="active site" description="Proton donor/acceptor" evidence="8">
    <location>
        <position position="182"/>
    </location>
</feature>
<evidence type="ECO:0000256" key="11">
    <source>
        <dbReference type="PROSITE-ProRule" id="PRU01343"/>
    </source>
</evidence>
<dbReference type="EC" id="3.1.-.-" evidence="12"/>
<dbReference type="EMBL" id="KQ965740">
    <property type="protein sequence ID" value="KXS18871.1"/>
    <property type="molecule type" value="Genomic_DNA"/>
</dbReference>
<evidence type="ECO:0000256" key="5">
    <source>
        <dbReference type="ARBA" id="ARBA00022833"/>
    </source>
</evidence>
<evidence type="ECO:0000256" key="10">
    <source>
        <dbReference type="PIRSR" id="PIRSR604808-3"/>
    </source>
</evidence>
<dbReference type="GO" id="GO:0008270">
    <property type="term" value="F:zinc ion binding"/>
    <property type="evidence" value="ECO:0007669"/>
    <property type="project" value="UniProtKB-KW"/>
</dbReference>
<keyword evidence="7" id="KW-0539">Nucleus</keyword>
<feature type="compositionally biased region" description="Pro residues" evidence="13">
    <location>
        <begin position="449"/>
        <end position="459"/>
    </location>
</feature>
<dbReference type="SUPFAM" id="SSF56219">
    <property type="entry name" value="DNase I-like"/>
    <property type="match status" value="1"/>
</dbReference>
<comment type="similarity">
    <text evidence="1 12">Belongs to the DNA repair enzymes AP/ExoA family.</text>
</comment>
<dbReference type="PROSITE" id="PS51999">
    <property type="entry name" value="ZF_GRF"/>
    <property type="match status" value="1"/>
</dbReference>
<evidence type="ECO:0000256" key="7">
    <source>
        <dbReference type="ARBA" id="ARBA00023242"/>
    </source>
</evidence>